<keyword evidence="5" id="KW-0998">Cell outer membrane</keyword>
<dbReference type="EMBL" id="FOCO01000044">
    <property type="protein sequence ID" value="SEO07070.1"/>
    <property type="molecule type" value="Genomic_DNA"/>
</dbReference>
<dbReference type="Gene3D" id="2.40.170.20">
    <property type="entry name" value="TonB-dependent receptor, beta-barrel domain"/>
    <property type="match status" value="1"/>
</dbReference>
<feature type="chain" id="PRO_5010318434" evidence="6">
    <location>
        <begin position="23"/>
        <end position="263"/>
    </location>
</feature>
<dbReference type="SUPFAM" id="SSF56935">
    <property type="entry name" value="Porins"/>
    <property type="match status" value="1"/>
</dbReference>
<evidence type="ECO:0000313" key="8">
    <source>
        <dbReference type="Proteomes" id="UP000183002"/>
    </source>
</evidence>
<evidence type="ECO:0000256" key="4">
    <source>
        <dbReference type="ARBA" id="ARBA00023136"/>
    </source>
</evidence>
<evidence type="ECO:0000313" key="7">
    <source>
        <dbReference type="EMBL" id="SEO07070.1"/>
    </source>
</evidence>
<dbReference type="InterPro" id="IPR010583">
    <property type="entry name" value="MipA"/>
</dbReference>
<gene>
    <name evidence="7" type="ORF">SAMN05216227_10448</name>
</gene>
<evidence type="ECO:0000256" key="6">
    <source>
        <dbReference type="SAM" id="SignalP"/>
    </source>
</evidence>
<comment type="subcellular location">
    <subcellularLocation>
        <location evidence="1">Cell outer membrane</location>
    </subcellularLocation>
</comment>
<dbReference type="InterPro" id="IPR036942">
    <property type="entry name" value="Beta-barrel_TonB_sf"/>
</dbReference>
<comment type="similarity">
    <text evidence="2">Belongs to the MipA/OmpV family.</text>
</comment>
<feature type="signal peptide" evidence="6">
    <location>
        <begin position="1"/>
        <end position="22"/>
    </location>
</feature>
<proteinExistence type="inferred from homology"/>
<name>A0A1H8LPQ7_9RHOB</name>
<dbReference type="OrthoDB" id="5462484at2"/>
<reference evidence="7 8" key="1">
    <citation type="submission" date="2016-10" db="EMBL/GenBank/DDBJ databases">
        <authorList>
            <person name="de Groot N.N."/>
        </authorList>
    </citation>
    <scope>NUCLEOTIDE SEQUENCE [LARGE SCALE GENOMIC DNA]</scope>
    <source>
        <strain evidence="7 8">CGMCC 1.10836</strain>
    </source>
</reference>
<dbReference type="PANTHER" id="PTHR38776">
    <property type="entry name" value="MLTA-INTERACTING PROTEIN-RELATED"/>
    <property type="match status" value="1"/>
</dbReference>
<keyword evidence="4" id="KW-0472">Membrane</keyword>
<evidence type="ECO:0000256" key="5">
    <source>
        <dbReference type="ARBA" id="ARBA00023237"/>
    </source>
</evidence>
<evidence type="ECO:0000256" key="3">
    <source>
        <dbReference type="ARBA" id="ARBA00022729"/>
    </source>
</evidence>
<evidence type="ECO:0000256" key="2">
    <source>
        <dbReference type="ARBA" id="ARBA00005722"/>
    </source>
</evidence>
<keyword evidence="3 6" id="KW-0732">Signal</keyword>
<dbReference type="GO" id="GO:0009279">
    <property type="term" value="C:cell outer membrane"/>
    <property type="evidence" value="ECO:0007669"/>
    <property type="project" value="UniProtKB-SubCell"/>
</dbReference>
<accession>A0A1H8LPQ7</accession>
<dbReference type="Pfam" id="PF06629">
    <property type="entry name" value="MipA"/>
    <property type="match status" value="1"/>
</dbReference>
<dbReference type="AlphaFoldDB" id="A0A1H8LPQ7"/>
<keyword evidence="8" id="KW-1185">Reference proteome</keyword>
<dbReference type="Proteomes" id="UP000183002">
    <property type="component" value="Unassembled WGS sequence"/>
</dbReference>
<evidence type="ECO:0000256" key="1">
    <source>
        <dbReference type="ARBA" id="ARBA00004442"/>
    </source>
</evidence>
<dbReference type="RefSeq" id="WP_050520319.1">
    <property type="nucleotide sequence ID" value="NZ_FOCO01000044.1"/>
</dbReference>
<dbReference type="STRING" id="1077947.SAMN05216227_10448"/>
<dbReference type="PANTHER" id="PTHR38776:SF1">
    <property type="entry name" value="MLTA-INTERACTING PROTEIN-RELATED"/>
    <property type="match status" value="1"/>
</dbReference>
<sequence>MKIAAALLIVAAALAAPMTASAGSLDNTAADSAVSYPTPAARTPGLMFTLRGGVAAGPAYFGSKKTVAGPDLGFSLDYLRLPGGYSLGDPDPYAVKLGFAPFASLNFIAKRSAVDYPELTGLPDVKAAFELGAGIGYTHQNFEAFVAARYGVIGHESWVGEAAVNMVARPNDALTLRAGPRVFFADSDYANTYFGTPSYTAKGGILSTSFDVGATYELNDVWALDGAIRYEQYQNDAKNSPIVQQGKDSNVSLRLGVSRRFSF</sequence>
<protein>
    <submittedName>
        <fullName evidence="7">Outer membrane scaffolding protein for murein synthesis, MipA/OmpV family</fullName>
    </submittedName>
</protein>
<organism evidence="7 8">
    <name type="scientific">Pseudorhodobacter antarcticus</name>
    <dbReference type="NCBI Taxonomy" id="1077947"/>
    <lineage>
        <taxon>Bacteria</taxon>
        <taxon>Pseudomonadati</taxon>
        <taxon>Pseudomonadota</taxon>
        <taxon>Alphaproteobacteria</taxon>
        <taxon>Rhodobacterales</taxon>
        <taxon>Paracoccaceae</taxon>
        <taxon>Pseudorhodobacter</taxon>
    </lineage>
</organism>